<accession>A0ABP4F1I7</accession>
<dbReference type="Gene3D" id="3.40.50.150">
    <property type="entry name" value="Vaccinia Virus protein VP39"/>
    <property type="match status" value="1"/>
</dbReference>
<dbReference type="SUPFAM" id="SSF53335">
    <property type="entry name" value="S-adenosyl-L-methionine-dependent methyltransferases"/>
    <property type="match status" value="1"/>
</dbReference>
<reference evidence="2" key="1">
    <citation type="journal article" date="2019" name="Int. J. Syst. Evol. Microbiol.">
        <title>The Global Catalogue of Microorganisms (GCM) 10K type strain sequencing project: providing services to taxonomists for standard genome sequencing and annotation.</title>
        <authorList>
            <consortium name="The Broad Institute Genomics Platform"/>
            <consortium name="The Broad Institute Genome Sequencing Center for Infectious Disease"/>
            <person name="Wu L."/>
            <person name="Ma J."/>
        </authorList>
    </citation>
    <scope>NUCLEOTIDE SEQUENCE [LARGE SCALE GENOMIC DNA]</scope>
    <source>
        <strain evidence="2">JCM 12696</strain>
    </source>
</reference>
<name>A0ABP4F1I7_9ACTN</name>
<evidence type="ECO:0000313" key="2">
    <source>
        <dbReference type="Proteomes" id="UP001501371"/>
    </source>
</evidence>
<keyword evidence="2" id="KW-1185">Reference proteome</keyword>
<dbReference type="InterPro" id="IPR029063">
    <property type="entry name" value="SAM-dependent_MTases_sf"/>
</dbReference>
<protein>
    <recommendedName>
        <fullName evidence="3">Methyltransferase FkbM domain-containing protein</fullName>
    </recommendedName>
</protein>
<evidence type="ECO:0000313" key="1">
    <source>
        <dbReference type="EMBL" id="GAA1150983.1"/>
    </source>
</evidence>
<gene>
    <name evidence="1" type="ORF">GCM10009654_02910</name>
</gene>
<comment type="caution">
    <text evidence="1">The sequence shown here is derived from an EMBL/GenBank/DDBJ whole genome shotgun (WGS) entry which is preliminary data.</text>
</comment>
<proteinExistence type="predicted"/>
<dbReference type="RefSeq" id="WP_425573890.1">
    <property type="nucleotide sequence ID" value="NZ_BAAAKV010000002.1"/>
</dbReference>
<sequence length="204" mass="21729">MLAGSASMGANSIVPYDGPAESSFDIEARPLADLLDPAEIARARVIKIDVEGAEGAVVRDMAAMLDKLLALPGPPSRSNSADNRVATSVACDAMGYAEIVGAVRLDGGVKRFSMLTIKQQLAPYRDRLGAALCKQMTGQLRSRGILTLPATLPTDEREWVILIDEKSALGDALALATKAMLLSRIGMPMPPGAHEKHKRLARRL</sequence>
<dbReference type="Proteomes" id="UP001501371">
    <property type="component" value="Unassembled WGS sequence"/>
</dbReference>
<organism evidence="1 2">
    <name type="scientific">Streptomyces hebeiensis</name>
    <dbReference type="NCBI Taxonomy" id="229486"/>
    <lineage>
        <taxon>Bacteria</taxon>
        <taxon>Bacillati</taxon>
        <taxon>Actinomycetota</taxon>
        <taxon>Actinomycetes</taxon>
        <taxon>Kitasatosporales</taxon>
        <taxon>Streptomycetaceae</taxon>
        <taxon>Streptomyces</taxon>
    </lineage>
</organism>
<evidence type="ECO:0008006" key="3">
    <source>
        <dbReference type="Google" id="ProtNLM"/>
    </source>
</evidence>
<dbReference type="EMBL" id="BAAAKV010000002">
    <property type="protein sequence ID" value="GAA1150983.1"/>
    <property type="molecule type" value="Genomic_DNA"/>
</dbReference>